<dbReference type="Pfam" id="PF00450">
    <property type="entry name" value="Peptidase_S10"/>
    <property type="match status" value="1"/>
</dbReference>
<comment type="similarity">
    <text evidence="1">Belongs to the peptidase S10 family.</text>
</comment>
<feature type="chain" id="PRO_5002986860" description="Serine carboxypeptidase" evidence="6">
    <location>
        <begin position="22"/>
        <end position="508"/>
    </location>
</feature>
<dbReference type="PANTHER" id="PTHR11802:SF64">
    <property type="entry name" value="CARBOXYPEPTIDASE"/>
    <property type="match status" value="1"/>
</dbReference>
<dbReference type="SUPFAM" id="SSF53474">
    <property type="entry name" value="alpha/beta-Hydrolases"/>
    <property type="match status" value="1"/>
</dbReference>
<accession>C7Z7R6</accession>
<dbReference type="PRINTS" id="PR00724">
    <property type="entry name" value="CRBOXYPTASEC"/>
</dbReference>
<protein>
    <recommendedName>
        <fullName evidence="9">Serine carboxypeptidase</fullName>
    </recommendedName>
</protein>
<dbReference type="GO" id="GO:0004185">
    <property type="term" value="F:serine-type carboxypeptidase activity"/>
    <property type="evidence" value="ECO:0007669"/>
    <property type="project" value="InterPro"/>
</dbReference>
<dbReference type="AlphaFoldDB" id="C7Z7R6"/>
<dbReference type="EMBL" id="GG698911">
    <property type="protein sequence ID" value="EEU39874.1"/>
    <property type="molecule type" value="Genomic_DNA"/>
</dbReference>
<evidence type="ECO:0000256" key="4">
    <source>
        <dbReference type="ARBA" id="ARBA00022801"/>
    </source>
</evidence>
<dbReference type="Proteomes" id="UP000005206">
    <property type="component" value="Chromosome 4"/>
</dbReference>
<organism evidence="7 8">
    <name type="scientific">Fusarium vanettenii (strain ATCC MYA-4622 / CBS 123669 / FGSC 9596 / NRRL 45880 / 77-13-4)</name>
    <name type="common">Fusarium solani subsp. pisi</name>
    <dbReference type="NCBI Taxonomy" id="660122"/>
    <lineage>
        <taxon>Eukaryota</taxon>
        <taxon>Fungi</taxon>
        <taxon>Dikarya</taxon>
        <taxon>Ascomycota</taxon>
        <taxon>Pezizomycotina</taxon>
        <taxon>Sordariomycetes</taxon>
        <taxon>Hypocreomycetidae</taxon>
        <taxon>Hypocreales</taxon>
        <taxon>Nectriaceae</taxon>
        <taxon>Fusarium</taxon>
        <taxon>Fusarium solani species complex</taxon>
        <taxon>Fusarium vanettenii</taxon>
    </lineage>
</organism>
<keyword evidence="6" id="KW-0732">Signal</keyword>
<proteinExistence type="inferred from homology"/>
<dbReference type="HOGENOM" id="CLU_536455_0_0_1"/>
<feature type="signal peptide" evidence="6">
    <location>
        <begin position="1"/>
        <end position="21"/>
    </location>
</feature>
<dbReference type="Gene3D" id="3.40.50.1820">
    <property type="entry name" value="alpha/beta hydrolase"/>
    <property type="match status" value="1"/>
</dbReference>
<evidence type="ECO:0000313" key="7">
    <source>
        <dbReference type="EMBL" id="EEU39874.1"/>
    </source>
</evidence>
<dbReference type="InterPro" id="IPR001563">
    <property type="entry name" value="Peptidase_S10"/>
</dbReference>
<evidence type="ECO:0008006" key="9">
    <source>
        <dbReference type="Google" id="ProtNLM"/>
    </source>
</evidence>
<keyword evidence="4" id="KW-0378">Hydrolase</keyword>
<reference evidence="7 8" key="1">
    <citation type="journal article" date="2009" name="PLoS Genet.">
        <title>The genome of Nectria haematococca: contribution of supernumerary chromosomes to gene expansion.</title>
        <authorList>
            <person name="Coleman J.J."/>
            <person name="Rounsley S.D."/>
            <person name="Rodriguez-Carres M."/>
            <person name="Kuo A."/>
            <person name="Wasmann C.C."/>
            <person name="Grimwood J."/>
            <person name="Schmutz J."/>
            <person name="Taga M."/>
            <person name="White G.J."/>
            <person name="Zhou S."/>
            <person name="Schwartz D.C."/>
            <person name="Freitag M."/>
            <person name="Ma L.J."/>
            <person name="Danchin E.G."/>
            <person name="Henrissat B."/>
            <person name="Coutinho P.M."/>
            <person name="Nelson D.R."/>
            <person name="Straney D."/>
            <person name="Napoli C.A."/>
            <person name="Barker B.M."/>
            <person name="Gribskov M."/>
            <person name="Rep M."/>
            <person name="Kroken S."/>
            <person name="Molnar I."/>
            <person name="Rensing C."/>
            <person name="Kennell J.C."/>
            <person name="Zamora J."/>
            <person name="Farman M.L."/>
            <person name="Selker E.U."/>
            <person name="Salamov A."/>
            <person name="Shapiro H."/>
            <person name="Pangilinan J."/>
            <person name="Lindquist E."/>
            <person name="Lamers C."/>
            <person name="Grigoriev I.V."/>
            <person name="Geiser D.M."/>
            <person name="Covert S.F."/>
            <person name="Temporini E."/>
            <person name="Vanetten H.D."/>
        </authorList>
    </citation>
    <scope>NUCLEOTIDE SEQUENCE [LARGE SCALE GENOMIC DNA]</scope>
    <source>
        <strain evidence="8">ATCC MYA-4622 / CBS 123669 / FGSC 9596 / NRRL 45880 / 77-13-4</strain>
    </source>
</reference>
<keyword evidence="2" id="KW-0121">Carboxypeptidase</keyword>
<name>C7Z7R6_FUSV7</name>
<evidence type="ECO:0000256" key="1">
    <source>
        <dbReference type="ARBA" id="ARBA00009431"/>
    </source>
</evidence>
<dbReference type="GO" id="GO:0000324">
    <property type="term" value="C:fungal-type vacuole"/>
    <property type="evidence" value="ECO:0007669"/>
    <property type="project" value="TreeGrafter"/>
</dbReference>
<dbReference type="RefSeq" id="XP_003045587.1">
    <property type="nucleotide sequence ID" value="XM_003045541.1"/>
</dbReference>
<evidence type="ECO:0000256" key="5">
    <source>
        <dbReference type="ARBA" id="ARBA00023180"/>
    </source>
</evidence>
<evidence type="ECO:0000256" key="3">
    <source>
        <dbReference type="ARBA" id="ARBA00022670"/>
    </source>
</evidence>
<dbReference type="InterPro" id="IPR029058">
    <property type="entry name" value="AB_hydrolase_fold"/>
</dbReference>
<dbReference type="VEuPathDB" id="FungiDB:NECHADRAFT_79531"/>
<keyword evidence="8" id="KW-1185">Reference proteome</keyword>
<dbReference type="OrthoDB" id="443318at2759"/>
<sequence>MWLSYGSLLFAATAWIIAVNAQNDTGDKYPEPGRPLAHITERHNTCGQEGKAGDYSGYISIAMEDKPKVNIPVKGEVPTREYANMFFWFFEARHKPQDAPVVLFLNGGPGISSIYRVFDGSGPCNIDWQGNIGPNPHSLNEYAHVLYVDQPVGTGFSFGNASFMDNRKDARYLHQFMQHFYVEFPQYLKNEFGIWTSDWGATAGIALAQRILRKNFSLTWIGVGLTYLGMGGLQGDPQIRLSMMGLESPKIDPPSQLAHMYTYMAQNPWINVQSFEDSEDALSKYMKTLEADLVACSERIKQDCHEELEGYRRALRSLTTPYGLRTEFDLWDMRDARHNSDRSRNIGMRMTPAAKWLEDPKTQAHLGVTVGKLAREPVRFEPWNITILGPYSQYQENLITNPLGLQWLSQNVTVGLNHKFEVEPLEWDSYSFNLERDNRKLAIGEWKRLGHFTFVSVKGAGHVIAERKPKTLVKLFWSHVRNKPAKIPLIPWRKDKEIIEEHNWDQES</sequence>
<keyword evidence="5" id="KW-0325">Glycoprotein</keyword>
<dbReference type="KEGG" id="nhe:NECHADRAFT_79531"/>
<evidence type="ECO:0000313" key="8">
    <source>
        <dbReference type="Proteomes" id="UP000005206"/>
    </source>
</evidence>
<dbReference type="GeneID" id="9672487"/>
<gene>
    <name evidence="7" type="ORF">NECHADRAFT_79531</name>
</gene>
<dbReference type="eggNOG" id="KOG1282">
    <property type="taxonomic scope" value="Eukaryota"/>
</dbReference>
<dbReference type="GO" id="GO:0006508">
    <property type="term" value="P:proteolysis"/>
    <property type="evidence" value="ECO:0007669"/>
    <property type="project" value="UniProtKB-KW"/>
</dbReference>
<evidence type="ECO:0000256" key="2">
    <source>
        <dbReference type="ARBA" id="ARBA00022645"/>
    </source>
</evidence>
<dbReference type="InParanoid" id="C7Z7R6"/>
<dbReference type="PANTHER" id="PTHR11802">
    <property type="entry name" value="SERINE PROTEASE FAMILY S10 SERINE CARBOXYPEPTIDASE"/>
    <property type="match status" value="1"/>
</dbReference>
<keyword evidence="3" id="KW-0645">Protease</keyword>
<evidence type="ECO:0000256" key="6">
    <source>
        <dbReference type="SAM" id="SignalP"/>
    </source>
</evidence>